<comment type="caution">
    <text evidence="1">The sequence shown here is derived from an EMBL/GenBank/DDBJ whole genome shotgun (WGS) entry which is preliminary data.</text>
</comment>
<dbReference type="Pfam" id="PF13189">
    <property type="entry name" value="Cytidylate_kin2"/>
    <property type="match status" value="1"/>
</dbReference>
<dbReference type="STRING" id="1802389.A3C17_00475"/>
<dbReference type="InterPro" id="IPR027417">
    <property type="entry name" value="P-loop_NTPase"/>
</dbReference>
<evidence type="ECO:0000313" key="1">
    <source>
        <dbReference type="EMBL" id="OGL71011.1"/>
    </source>
</evidence>
<organism evidence="1 2">
    <name type="scientific">Candidatus Uhrbacteria bacterium RIFCSPHIGHO2_02_FULL_53_13</name>
    <dbReference type="NCBI Taxonomy" id="1802389"/>
    <lineage>
        <taxon>Bacteria</taxon>
        <taxon>Candidatus Uhriibacteriota</taxon>
    </lineage>
</organism>
<dbReference type="EMBL" id="MGDX01000018">
    <property type="protein sequence ID" value="OGL71011.1"/>
    <property type="molecule type" value="Genomic_DNA"/>
</dbReference>
<gene>
    <name evidence="1" type="ORF">A3C17_00475</name>
</gene>
<sequence length="195" mass="21892">MIITLSGYPGSGKSTVATLVAARLGLQRHSMGDLRRQYAQEHGMTIDEWNALGETSDETDAPVDERQRTLGQTEDDFVIDGRISWYFIPHSFKVFLDVDPDEGARRMFEHARAGKRPSESAYGSKKAVREQAAARSASDNVRYGKYYGIQWDDKANFDLVVDTSSTPPEKIAEQIIEALKTWAQRAVIDKKPVPR</sequence>
<protein>
    <recommendedName>
        <fullName evidence="3">(d)CMP kinase</fullName>
    </recommendedName>
</protein>
<dbReference type="Proteomes" id="UP000177097">
    <property type="component" value="Unassembled WGS sequence"/>
</dbReference>
<accession>A0A1F7TYC5</accession>
<evidence type="ECO:0008006" key="3">
    <source>
        <dbReference type="Google" id="ProtNLM"/>
    </source>
</evidence>
<evidence type="ECO:0000313" key="2">
    <source>
        <dbReference type="Proteomes" id="UP000177097"/>
    </source>
</evidence>
<reference evidence="1 2" key="1">
    <citation type="journal article" date="2016" name="Nat. Commun.">
        <title>Thousands of microbial genomes shed light on interconnected biogeochemical processes in an aquifer system.</title>
        <authorList>
            <person name="Anantharaman K."/>
            <person name="Brown C.T."/>
            <person name="Hug L.A."/>
            <person name="Sharon I."/>
            <person name="Castelle C.J."/>
            <person name="Probst A.J."/>
            <person name="Thomas B.C."/>
            <person name="Singh A."/>
            <person name="Wilkins M.J."/>
            <person name="Karaoz U."/>
            <person name="Brodie E.L."/>
            <person name="Williams K.H."/>
            <person name="Hubbard S.S."/>
            <person name="Banfield J.F."/>
        </authorList>
    </citation>
    <scope>NUCLEOTIDE SEQUENCE [LARGE SCALE GENOMIC DNA]</scope>
</reference>
<proteinExistence type="predicted"/>
<dbReference type="Gene3D" id="3.40.50.300">
    <property type="entry name" value="P-loop containing nucleotide triphosphate hydrolases"/>
    <property type="match status" value="1"/>
</dbReference>
<dbReference type="SUPFAM" id="SSF52540">
    <property type="entry name" value="P-loop containing nucleoside triphosphate hydrolases"/>
    <property type="match status" value="1"/>
</dbReference>
<dbReference type="AlphaFoldDB" id="A0A1F7TYC5"/>
<name>A0A1F7TYC5_9BACT</name>